<name>A0A7R9F4M4_9NEOP</name>
<keyword evidence="9" id="KW-0492">Microsome</keyword>
<comment type="function">
    <text evidence="2">May be involved in the metabolism of insect hormones and in the breakdown of synthetic insecticides.</text>
</comment>
<dbReference type="InterPro" id="IPR001128">
    <property type="entry name" value="Cyt_P450"/>
</dbReference>
<keyword evidence="13" id="KW-0472">Membrane</keyword>
<dbReference type="Pfam" id="PF00067">
    <property type="entry name" value="p450"/>
    <property type="match status" value="1"/>
</dbReference>
<comment type="subcellular location">
    <subcellularLocation>
        <location evidence="4">Endoplasmic reticulum membrane</location>
        <topology evidence="4">Peripheral membrane protein</topology>
    </subcellularLocation>
    <subcellularLocation>
        <location evidence="3">Microsome membrane</location>
        <topology evidence="3">Peripheral membrane protein</topology>
    </subcellularLocation>
</comment>
<reference evidence="14" key="1">
    <citation type="submission" date="2020-11" db="EMBL/GenBank/DDBJ databases">
        <authorList>
            <person name="Tran Van P."/>
        </authorList>
    </citation>
    <scope>NUCLEOTIDE SEQUENCE</scope>
</reference>
<keyword evidence="12" id="KW-0503">Monooxygenase</keyword>
<protein>
    <recommendedName>
        <fullName evidence="15">Cytochrome P450</fullName>
    </recommendedName>
</protein>
<evidence type="ECO:0000256" key="12">
    <source>
        <dbReference type="ARBA" id="ARBA00023033"/>
    </source>
</evidence>
<dbReference type="InterPro" id="IPR002402">
    <property type="entry name" value="Cyt_P450_E_grp-II"/>
</dbReference>
<proteinExistence type="inferred from homology"/>
<dbReference type="AlphaFoldDB" id="A0A7R9F4M4"/>
<dbReference type="EMBL" id="OD568220">
    <property type="protein sequence ID" value="CAD7446695.1"/>
    <property type="molecule type" value="Genomic_DNA"/>
</dbReference>
<evidence type="ECO:0000256" key="4">
    <source>
        <dbReference type="ARBA" id="ARBA00004406"/>
    </source>
</evidence>
<gene>
    <name evidence="14" type="ORF">TBIB3V08_LOCUS9021</name>
</gene>
<evidence type="ECO:0000256" key="9">
    <source>
        <dbReference type="ARBA" id="ARBA00022848"/>
    </source>
</evidence>
<evidence type="ECO:0008006" key="15">
    <source>
        <dbReference type="Google" id="ProtNLM"/>
    </source>
</evidence>
<dbReference type="InterPro" id="IPR036396">
    <property type="entry name" value="Cyt_P450_sf"/>
</dbReference>
<dbReference type="GO" id="GO:0004497">
    <property type="term" value="F:monooxygenase activity"/>
    <property type="evidence" value="ECO:0007669"/>
    <property type="project" value="UniProtKB-KW"/>
</dbReference>
<evidence type="ECO:0000256" key="11">
    <source>
        <dbReference type="ARBA" id="ARBA00023004"/>
    </source>
</evidence>
<comment type="cofactor">
    <cofactor evidence="1">
        <name>heme</name>
        <dbReference type="ChEBI" id="CHEBI:30413"/>
    </cofactor>
</comment>
<evidence type="ECO:0000256" key="1">
    <source>
        <dbReference type="ARBA" id="ARBA00001971"/>
    </source>
</evidence>
<dbReference type="GO" id="GO:0005506">
    <property type="term" value="F:iron ion binding"/>
    <property type="evidence" value="ECO:0007669"/>
    <property type="project" value="InterPro"/>
</dbReference>
<dbReference type="GO" id="GO:0016705">
    <property type="term" value="F:oxidoreductase activity, acting on paired donors, with incorporation or reduction of molecular oxygen"/>
    <property type="evidence" value="ECO:0007669"/>
    <property type="project" value="InterPro"/>
</dbReference>
<keyword evidence="8" id="KW-0256">Endoplasmic reticulum</keyword>
<keyword evidence="10" id="KW-0560">Oxidoreductase</keyword>
<keyword evidence="7" id="KW-0479">Metal-binding</keyword>
<evidence type="ECO:0000256" key="2">
    <source>
        <dbReference type="ARBA" id="ARBA00003690"/>
    </source>
</evidence>
<dbReference type="PANTHER" id="PTHR24292:SF84">
    <property type="entry name" value="CYTOCHROME P450 28A5-RELATED"/>
    <property type="match status" value="1"/>
</dbReference>
<evidence type="ECO:0000256" key="6">
    <source>
        <dbReference type="ARBA" id="ARBA00022617"/>
    </source>
</evidence>
<dbReference type="GO" id="GO:0005789">
    <property type="term" value="C:endoplasmic reticulum membrane"/>
    <property type="evidence" value="ECO:0007669"/>
    <property type="project" value="UniProtKB-SubCell"/>
</dbReference>
<comment type="similarity">
    <text evidence="5">Belongs to the cytochrome P450 family.</text>
</comment>
<sequence>MNSDINIAPCGVEIKLDLTKLIYIGPDKKDIILATDWTADDGKVTARISVRCNKGWFYNLPPRKFRNSEGHPFGGFFKFRQPSIVLRDPELIKSVIVKDFIHFQYNDFQVAIHADPLFGKNPFCLKGEAWKVTRNQLTPGFTTGRIKAIYPHMREVCEELIEYMDQQARPGGVNVHALIEKFSINAVTSCAYGLRGEAFNDPNAEFYKIEYKTHPSTQLDSHIHVPLTLTYFLVVRQLQTEEGWEVALLRCGITPKEKSREEVWPSLPPSA</sequence>
<evidence type="ECO:0000256" key="7">
    <source>
        <dbReference type="ARBA" id="ARBA00022723"/>
    </source>
</evidence>
<dbReference type="PANTHER" id="PTHR24292">
    <property type="entry name" value="CYTOCHROME P450"/>
    <property type="match status" value="1"/>
</dbReference>
<evidence type="ECO:0000256" key="5">
    <source>
        <dbReference type="ARBA" id="ARBA00010617"/>
    </source>
</evidence>
<evidence type="ECO:0000256" key="3">
    <source>
        <dbReference type="ARBA" id="ARBA00004174"/>
    </source>
</evidence>
<dbReference type="SUPFAM" id="SSF48264">
    <property type="entry name" value="Cytochrome P450"/>
    <property type="match status" value="1"/>
</dbReference>
<dbReference type="GO" id="GO:0020037">
    <property type="term" value="F:heme binding"/>
    <property type="evidence" value="ECO:0007669"/>
    <property type="project" value="InterPro"/>
</dbReference>
<evidence type="ECO:0000313" key="14">
    <source>
        <dbReference type="EMBL" id="CAD7446695.1"/>
    </source>
</evidence>
<organism evidence="14">
    <name type="scientific">Timema bartmani</name>
    <dbReference type="NCBI Taxonomy" id="61472"/>
    <lineage>
        <taxon>Eukaryota</taxon>
        <taxon>Metazoa</taxon>
        <taxon>Ecdysozoa</taxon>
        <taxon>Arthropoda</taxon>
        <taxon>Hexapoda</taxon>
        <taxon>Insecta</taxon>
        <taxon>Pterygota</taxon>
        <taxon>Neoptera</taxon>
        <taxon>Polyneoptera</taxon>
        <taxon>Phasmatodea</taxon>
        <taxon>Timematodea</taxon>
        <taxon>Timematoidea</taxon>
        <taxon>Timematidae</taxon>
        <taxon>Timema</taxon>
    </lineage>
</organism>
<keyword evidence="11" id="KW-0408">Iron</keyword>
<keyword evidence="6" id="KW-0349">Heme</keyword>
<evidence type="ECO:0000256" key="8">
    <source>
        <dbReference type="ARBA" id="ARBA00022824"/>
    </source>
</evidence>
<accession>A0A7R9F4M4</accession>
<dbReference type="InterPro" id="IPR050476">
    <property type="entry name" value="Insect_CytP450_Detox"/>
</dbReference>
<evidence type="ECO:0000256" key="13">
    <source>
        <dbReference type="ARBA" id="ARBA00023136"/>
    </source>
</evidence>
<evidence type="ECO:0000256" key="10">
    <source>
        <dbReference type="ARBA" id="ARBA00023002"/>
    </source>
</evidence>
<dbReference type="Gene3D" id="1.10.630.10">
    <property type="entry name" value="Cytochrome P450"/>
    <property type="match status" value="1"/>
</dbReference>
<dbReference type="PRINTS" id="PR00464">
    <property type="entry name" value="EP450II"/>
</dbReference>